<proteinExistence type="predicted"/>
<gene>
    <name evidence="2" type="ORF">EAI_05721</name>
</gene>
<organism evidence="3">
    <name type="scientific">Harpegnathos saltator</name>
    <name type="common">Jerdon's jumping ant</name>
    <dbReference type="NCBI Taxonomy" id="610380"/>
    <lineage>
        <taxon>Eukaryota</taxon>
        <taxon>Metazoa</taxon>
        <taxon>Ecdysozoa</taxon>
        <taxon>Arthropoda</taxon>
        <taxon>Hexapoda</taxon>
        <taxon>Insecta</taxon>
        <taxon>Pterygota</taxon>
        <taxon>Neoptera</taxon>
        <taxon>Endopterygota</taxon>
        <taxon>Hymenoptera</taxon>
        <taxon>Apocrita</taxon>
        <taxon>Aculeata</taxon>
        <taxon>Formicoidea</taxon>
        <taxon>Formicidae</taxon>
        <taxon>Ponerinae</taxon>
        <taxon>Ponerini</taxon>
        <taxon>Harpegnathos</taxon>
    </lineage>
</organism>
<reference evidence="2 3" key="1">
    <citation type="journal article" date="2010" name="Science">
        <title>Genomic comparison of the ants Camponotus floridanus and Harpegnathos saltator.</title>
        <authorList>
            <person name="Bonasio R."/>
            <person name="Zhang G."/>
            <person name="Ye C."/>
            <person name="Mutti N.S."/>
            <person name="Fang X."/>
            <person name="Qin N."/>
            <person name="Donahue G."/>
            <person name="Yang P."/>
            <person name="Li Q."/>
            <person name="Li C."/>
            <person name="Zhang P."/>
            <person name="Huang Z."/>
            <person name="Berger S.L."/>
            <person name="Reinberg D."/>
            <person name="Wang J."/>
            <person name="Liebig J."/>
        </authorList>
    </citation>
    <scope>NUCLEOTIDE SEQUENCE [LARGE SCALE GENOMIC DNA]</scope>
    <source>
        <strain evidence="2 3">R22 G/1</strain>
    </source>
</reference>
<sequence length="130" mass="13972">MKKPGESTPIRNWESGLVSLVSQTTGIVESGPTDNRNRSGPGGMSLLRDNCVSRRREQITPTSSNCTVTTKPHRLLKLGFSLNQGSASAERGEGRVLGLVSLKGQASEAKGRKNPMEKPGRLGSLVRRLC</sequence>
<protein>
    <submittedName>
        <fullName evidence="2">Uncharacterized protein</fullName>
    </submittedName>
</protein>
<dbReference type="InParanoid" id="E2BMW2"/>
<dbReference type="Proteomes" id="UP000008237">
    <property type="component" value="Unassembled WGS sequence"/>
</dbReference>
<name>E2BMW2_HARSA</name>
<evidence type="ECO:0000256" key="1">
    <source>
        <dbReference type="SAM" id="MobiDB-lite"/>
    </source>
</evidence>
<evidence type="ECO:0000313" key="2">
    <source>
        <dbReference type="EMBL" id="EFN82966.1"/>
    </source>
</evidence>
<accession>E2BMW2</accession>
<feature type="region of interest" description="Disordered" evidence="1">
    <location>
        <begin position="24"/>
        <end position="47"/>
    </location>
</feature>
<dbReference type="EMBL" id="GL449358">
    <property type="protein sequence ID" value="EFN82966.1"/>
    <property type="molecule type" value="Genomic_DNA"/>
</dbReference>
<keyword evidence="3" id="KW-1185">Reference proteome</keyword>
<dbReference type="AlphaFoldDB" id="E2BMW2"/>
<evidence type="ECO:0000313" key="3">
    <source>
        <dbReference type="Proteomes" id="UP000008237"/>
    </source>
</evidence>